<protein>
    <recommendedName>
        <fullName evidence="4">ATP-grasp domain-containing protein</fullName>
    </recommendedName>
</protein>
<proteinExistence type="predicted"/>
<reference evidence="2 3" key="1">
    <citation type="submission" date="2024-06" db="EMBL/GenBank/DDBJ databases">
        <title>Genomic Encyclopedia of Type Strains, Phase IV (KMG-IV): sequencing the most valuable type-strain genomes for metagenomic binning, comparative biology and taxonomic classification.</title>
        <authorList>
            <person name="Goeker M."/>
        </authorList>
    </citation>
    <scope>NUCLEOTIDE SEQUENCE [LARGE SCALE GENOMIC DNA]</scope>
    <source>
        <strain evidence="2 3">DSM 29388</strain>
    </source>
</reference>
<dbReference type="EMBL" id="JBEPMO010000006">
    <property type="protein sequence ID" value="MET3731797.1"/>
    <property type="molecule type" value="Genomic_DNA"/>
</dbReference>
<dbReference type="RefSeq" id="WP_354508400.1">
    <property type="nucleotide sequence ID" value="NZ_JBEPMO010000006.1"/>
</dbReference>
<dbReference type="Proteomes" id="UP001549146">
    <property type="component" value="Unassembled WGS sequence"/>
</dbReference>
<evidence type="ECO:0000313" key="2">
    <source>
        <dbReference type="EMBL" id="MET3731797.1"/>
    </source>
</evidence>
<sequence length="321" mass="38386">MKNKRNFWEYEYWPSWVFYGPFILYWVWRYFQCGDITYFCRANPGIHFGGVLDYSKFQIIQQIPDAFKPKTEFLFNKSENSKLFPFPFVAKPDIGERGIHVEIIRNETDWKNYPVKENIIIQEFMEEPYEFGVFYVHNPATQEFDILSITGKEFLIFEADGQQTLKDFLSNHPRAISRLDYFESKFQQEWEIILPKGTKILLEPIGNHNRGTKFLDATHLKTTQLVNKIHEISQQIKGFYYGRFDIKANSIQELQEGKFRIIEINGANSEPTHIYDPKYTLWQAYKEAARHFGWQYKIALTQPKNQNSKEYFRAVWKRIFP</sequence>
<keyword evidence="1" id="KW-0812">Transmembrane</keyword>
<keyword evidence="1" id="KW-0472">Membrane</keyword>
<comment type="caution">
    <text evidence="2">The sequence shown here is derived from an EMBL/GenBank/DDBJ whole genome shotgun (WGS) entry which is preliminary data.</text>
</comment>
<name>A0ABV2LVZ7_9FLAO</name>
<dbReference type="SUPFAM" id="SSF56059">
    <property type="entry name" value="Glutathione synthetase ATP-binding domain-like"/>
    <property type="match status" value="1"/>
</dbReference>
<organism evidence="2 3">
    <name type="scientific">Moheibacter stercoris</name>
    <dbReference type="NCBI Taxonomy" id="1628251"/>
    <lineage>
        <taxon>Bacteria</taxon>
        <taxon>Pseudomonadati</taxon>
        <taxon>Bacteroidota</taxon>
        <taxon>Flavobacteriia</taxon>
        <taxon>Flavobacteriales</taxon>
        <taxon>Weeksellaceae</taxon>
        <taxon>Moheibacter</taxon>
    </lineage>
</organism>
<feature type="transmembrane region" description="Helical" evidence="1">
    <location>
        <begin position="12"/>
        <end position="31"/>
    </location>
</feature>
<evidence type="ECO:0000313" key="3">
    <source>
        <dbReference type="Proteomes" id="UP001549146"/>
    </source>
</evidence>
<evidence type="ECO:0008006" key="4">
    <source>
        <dbReference type="Google" id="ProtNLM"/>
    </source>
</evidence>
<gene>
    <name evidence="2" type="ORF">ABID46_001378</name>
</gene>
<keyword evidence="1" id="KW-1133">Transmembrane helix</keyword>
<evidence type="ECO:0000256" key="1">
    <source>
        <dbReference type="SAM" id="Phobius"/>
    </source>
</evidence>
<keyword evidence="3" id="KW-1185">Reference proteome</keyword>
<accession>A0ABV2LVZ7</accession>